<dbReference type="InParanoid" id="E9EF22"/>
<dbReference type="Pfam" id="PF03357">
    <property type="entry name" value="Snf7"/>
    <property type="match status" value="1"/>
</dbReference>
<dbReference type="Gene3D" id="6.10.140.1230">
    <property type="match status" value="1"/>
</dbReference>
<reference evidence="1 2" key="1">
    <citation type="journal article" date="2011" name="PLoS Genet.">
        <title>Genome sequencing and comparative transcriptomics of the model entomopathogenic fungi Metarhizium anisopliae and M. acridum.</title>
        <authorList>
            <person name="Gao Q."/>
            <person name="Jin K."/>
            <person name="Ying S.H."/>
            <person name="Zhang Y."/>
            <person name="Xiao G."/>
            <person name="Shang Y."/>
            <person name="Duan Z."/>
            <person name="Hu X."/>
            <person name="Xie X.Q."/>
            <person name="Zhou G."/>
            <person name="Peng G."/>
            <person name="Luo Z."/>
            <person name="Huang W."/>
            <person name="Wang B."/>
            <person name="Fang W."/>
            <person name="Wang S."/>
            <person name="Zhong Y."/>
            <person name="Ma L.J."/>
            <person name="St Leger R.J."/>
            <person name="Zhao G.P."/>
            <person name="Pei Y."/>
            <person name="Feng M.G."/>
            <person name="Xia Y."/>
            <person name="Wang C."/>
        </authorList>
    </citation>
    <scope>NUCLEOTIDE SEQUENCE [LARGE SCALE GENOMIC DNA]</scope>
    <source>
        <strain evidence="1 2">CQMa 102</strain>
    </source>
</reference>
<name>E9EF22_METAQ</name>
<dbReference type="InterPro" id="IPR005024">
    <property type="entry name" value="Snf7_fam"/>
</dbReference>
<protein>
    <submittedName>
        <fullName evidence="1">Charged multivesicular body protein 3</fullName>
    </submittedName>
</protein>
<dbReference type="STRING" id="655827.E9EF22"/>
<dbReference type="eggNOG" id="KOG3229">
    <property type="taxonomic scope" value="Eukaryota"/>
</dbReference>
<dbReference type="GeneID" id="19252781"/>
<sequence>MPQDIGHHVTSKAQLSSVQMQLNEASMAQKIEGSIRVSAGTMRNVISLIRIPELAITMQELSRELIKAGIIEELVGENLHANSPTELQEEASEEEVDNVLPEILKDRMATTGRLSTALIAPGSTVAAPLGEEEEEGEEDIDVMMGDMRTKLEALRS</sequence>
<gene>
    <name evidence="1" type="ORF">MAC_08470</name>
</gene>
<dbReference type="KEGG" id="maw:19252781"/>
<dbReference type="Proteomes" id="UP000002499">
    <property type="component" value="Unassembled WGS sequence"/>
</dbReference>
<organism evidence="2">
    <name type="scientific">Metarhizium acridum (strain CQMa 102)</name>
    <dbReference type="NCBI Taxonomy" id="655827"/>
    <lineage>
        <taxon>Eukaryota</taxon>
        <taxon>Fungi</taxon>
        <taxon>Dikarya</taxon>
        <taxon>Ascomycota</taxon>
        <taxon>Pezizomycotina</taxon>
        <taxon>Sordariomycetes</taxon>
        <taxon>Hypocreomycetidae</taxon>
        <taxon>Hypocreales</taxon>
        <taxon>Clavicipitaceae</taxon>
        <taxon>Metarhizium</taxon>
    </lineage>
</organism>
<evidence type="ECO:0000313" key="1">
    <source>
        <dbReference type="EMBL" id="EFY85467.1"/>
    </source>
</evidence>
<keyword evidence="2" id="KW-1185">Reference proteome</keyword>
<dbReference type="OrthoDB" id="2329734at2759"/>
<dbReference type="PANTHER" id="PTHR10476">
    <property type="entry name" value="CHARGED MULTIVESICULAR BODY PROTEIN"/>
    <property type="match status" value="1"/>
</dbReference>
<dbReference type="GO" id="GO:0007034">
    <property type="term" value="P:vacuolar transport"/>
    <property type="evidence" value="ECO:0007669"/>
    <property type="project" value="InterPro"/>
</dbReference>
<dbReference type="EMBL" id="GL698576">
    <property type="protein sequence ID" value="EFY85467.1"/>
    <property type="molecule type" value="Genomic_DNA"/>
</dbReference>
<proteinExistence type="predicted"/>
<dbReference type="AlphaFoldDB" id="E9EF22"/>
<accession>E9EF22</accession>
<evidence type="ECO:0000313" key="2">
    <source>
        <dbReference type="Proteomes" id="UP000002499"/>
    </source>
</evidence>
<dbReference type="HOGENOM" id="CLU_069208_0_2_1"/>